<dbReference type="InterPro" id="IPR011010">
    <property type="entry name" value="DNA_brk_join_enz"/>
</dbReference>
<dbReference type="EMBL" id="JAJTWT010000010">
    <property type="protein sequence ID" value="MCE4539654.1"/>
    <property type="molecule type" value="Genomic_DNA"/>
</dbReference>
<name>A0ABS8XM17_9BURK</name>
<reference evidence="2 3" key="1">
    <citation type="submission" date="2021-12" db="EMBL/GenBank/DDBJ databases">
        <title>Genome seq of p7.</title>
        <authorList>
            <person name="Seo T."/>
        </authorList>
    </citation>
    <scope>NUCLEOTIDE SEQUENCE [LARGE SCALE GENOMIC DNA]</scope>
    <source>
        <strain evidence="2 3">P7</strain>
    </source>
</reference>
<sequence>MLEPVVCQAEHFVAPAGLDGARGARRMDPQQKRTGANTDAEAILEWLWINPNKRHSTMQQQRRAAERLLNWACLVRRKALSSLDEDDLAACRLFAANPTPPADWICRPGTRRLSPKWRPFNSPLARVTIDGELLVLRSLFAWMEAVGYARMPTVSVAYKSSPGQLSAVATFVTEMPVMPLSKPGWDWVAQGLATLSLQSRMAVELMYFTNLGRSDVMRLGIGDCMEPVEAGPWRLVVTGCTGQRRTVEVPAPLGCTLRAFCDQLGVAPGQLANHAREFPGIVLAPPWVMRLVSVSAFRLAAGLARRAKDFDVAMELASAGCRNLKDAFALHSKGTVLRDKFKPKRKRKRKRRTPEQMQEARLAKPQVHAAPKLPAAKVVEKRVSLSDLRQQYSPALDGQLSLPFTSNQGRRSRRLA</sequence>
<feature type="region of interest" description="Disordered" evidence="1">
    <location>
        <begin position="341"/>
        <end position="373"/>
    </location>
</feature>
<organism evidence="2 3">
    <name type="scientific">Pelomonas caseinilytica</name>
    <dbReference type="NCBI Taxonomy" id="2906763"/>
    <lineage>
        <taxon>Bacteria</taxon>
        <taxon>Pseudomonadati</taxon>
        <taxon>Pseudomonadota</taxon>
        <taxon>Betaproteobacteria</taxon>
        <taxon>Burkholderiales</taxon>
        <taxon>Sphaerotilaceae</taxon>
        <taxon>Roseateles</taxon>
    </lineage>
</organism>
<dbReference type="Proteomes" id="UP001201463">
    <property type="component" value="Unassembled WGS sequence"/>
</dbReference>
<evidence type="ECO:0000256" key="1">
    <source>
        <dbReference type="SAM" id="MobiDB-lite"/>
    </source>
</evidence>
<protein>
    <submittedName>
        <fullName evidence="2">Uncharacterized protein</fullName>
    </submittedName>
</protein>
<accession>A0ABS8XM17</accession>
<comment type="caution">
    <text evidence="2">The sequence shown here is derived from an EMBL/GenBank/DDBJ whole genome shotgun (WGS) entry which is preliminary data.</text>
</comment>
<gene>
    <name evidence="2" type="ORF">LXT12_20590</name>
</gene>
<dbReference type="RefSeq" id="WP_233394176.1">
    <property type="nucleotide sequence ID" value="NZ_JAJTWT010000010.1"/>
</dbReference>
<dbReference type="SUPFAM" id="SSF56349">
    <property type="entry name" value="DNA breaking-rejoining enzymes"/>
    <property type="match status" value="1"/>
</dbReference>
<evidence type="ECO:0000313" key="2">
    <source>
        <dbReference type="EMBL" id="MCE4539654.1"/>
    </source>
</evidence>
<evidence type="ECO:0000313" key="3">
    <source>
        <dbReference type="Proteomes" id="UP001201463"/>
    </source>
</evidence>
<feature type="compositionally biased region" description="Basic residues" evidence="1">
    <location>
        <begin position="341"/>
        <end position="352"/>
    </location>
</feature>
<proteinExistence type="predicted"/>
<keyword evidence="3" id="KW-1185">Reference proteome</keyword>